<dbReference type="Proteomes" id="UP001589536">
    <property type="component" value="Unassembled WGS sequence"/>
</dbReference>
<feature type="region of interest" description="Disordered" evidence="1">
    <location>
        <begin position="117"/>
        <end position="166"/>
    </location>
</feature>
<organism evidence="2 3">
    <name type="scientific">Arthrobacter methylotrophus</name>
    <dbReference type="NCBI Taxonomy" id="121291"/>
    <lineage>
        <taxon>Bacteria</taxon>
        <taxon>Bacillati</taxon>
        <taxon>Actinomycetota</taxon>
        <taxon>Actinomycetes</taxon>
        <taxon>Micrococcales</taxon>
        <taxon>Micrococcaceae</taxon>
        <taxon>Arthrobacter</taxon>
    </lineage>
</organism>
<proteinExistence type="predicted"/>
<feature type="compositionally biased region" description="Low complexity" evidence="1">
    <location>
        <begin position="135"/>
        <end position="166"/>
    </location>
</feature>
<keyword evidence="3" id="KW-1185">Reference proteome</keyword>
<dbReference type="PROSITE" id="PS51257">
    <property type="entry name" value="PROKAR_LIPOPROTEIN"/>
    <property type="match status" value="1"/>
</dbReference>
<dbReference type="RefSeq" id="WP_345043923.1">
    <property type="nucleotide sequence ID" value="NZ_BAABED010000001.1"/>
</dbReference>
<name>A0ABV5UNW5_9MICC</name>
<evidence type="ECO:0000313" key="2">
    <source>
        <dbReference type="EMBL" id="MFB9714217.1"/>
    </source>
</evidence>
<sequence>MSRKKKIAIIALAAVTIILTIIGISSCTADRASESKASGSGNVSTGSSSYYGCPCVPPLACGPYYSGYVPPYYLAHPAYTLLTPYRSYYVPSYNGRSYTAARTPAADLPVAPRSPMPYPPGYKPVPGDFRPPTAPTAKPVVPAPVPKVQAPAAPVKAPSVPRSSRK</sequence>
<evidence type="ECO:0000256" key="1">
    <source>
        <dbReference type="SAM" id="MobiDB-lite"/>
    </source>
</evidence>
<protein>
    <submittedName>
        <fullName evidence="2">Uncharacterized protein</fullName>
    </submittedName>
</protein>
<accession>A0ABV5UNW5</accession>
<gene>
    <name evidence="2" type="ORF">ACFFPI_08605</name>
</gene>
<reference evidence="2 3" key="1">
    <citation type="submission" date="2024-09" db="EMBL/GenBank/DDBJ databases">
        <authorList>
            <person name="Sun Q."/>
            <person name="Mori K."/>
        </authorList>
    </citation>
    <scope>NUCLEOTIDE SEQUENCE [LARGE SCALE GENOMIC DNA]</scope>
    <source>
        <strain evidence="2 3">JCM 13519</strain>
    </source>
</reference>
<dbReference type="EMBL" id="JBHMBH010000019">
    <property type="protein sequence ID" value="MFB9714217.1"/>
    <property type="molecule type" value="Genomic_DNA"/>
</dbReference>
<comment type="caution">
    <text evidence="2">The sequence shown here is derived from an EMBL/GenBank/DDBJ whole genome shotgun (WGS) entry which is preliminary data.</text>
</comment>
<evidence type="ECO:0000313" key="3">
    <source>
        <dbReference type="Proteomes" id="UP001589536"/>
    </source>
</evidence>